<dbReference type="RefSeq" id="WP_380704966.1">
    <property type="nucleotide sequence ID" value="NZ_JBHSAP010000015.1"/>
</dbReference>
<evidence type="ECO:0000313" key="3">
    <source>
        <dbReference type="Proteomes" id="UP001595843"/>
    </source>
</evidence>
<keyword evidence="1" id="KW-0472">Membrane</keyword>
<reference evidence="3" key="1">
    <citation type="journal article" date="2019" name="Int. J. Syst. Evol. Microbiol.">
        <title>The Global Catalogue of Microorganisms (GCM) 10K type strain sequencing project: providing services to taxonomists for standard genome sequencing and annotation.</title>
        <authorList>
            <consortium name="The Broad Institute Genomics Platform"/>
            <consortium name="The Broad Institute Genome Sequencing Center for Infectious Disease"/>
            <person name="Wu L."/>
            <person name="Ma J."/>
        </authorList>
    </citation>
    <scope>NUCLEOTIDE SEQUENCE [LARGE SCALE GENOMIC DNA]</scope>
    <source>
        <strain evidence="3">IBRC-M 10813</strain>
    </source>
</reference>
<organism evidence="2 3">
    <name type="scientific">Salinithrix halophila</name>
    <dbReference type="NCBI Taxonomy" id="1485204"/>
    <lineage>
        <taxon>Bacteria</taxon>
        <taxon>Bacillati</taxon>
        <taxon>Bacillota</taxon>
        <taxon>Bacilli</taxon>
        <taxon>Bacillales</taxon>
        <taxon>Thermoactinomycetaceae</taxon>
        <taxon>Salinithrix</taxon>
    </lineage>
</organism>
<feature type="transmembrane region" description="Helical" evidence="1">
    <location>
        <begin position="15"/>
        <end position="33"/>
    </location>
</feature>
<dbReference type="EMBL" id="JBHSAP010000015">
    <property type="protein sequence ID" value="MFC4077243.1"/>
    <property type="molecule type" value="Genomic_DNA"/>
</dbReference>
<dbReference type="InterPro" id="IPR027981">
    <property type="entry name" value="DUF4446"/>
</dbReference>
<name>A0ABV8JJR6_9BACL</name>
<gene>
    <name evidence="2" type="ORF">ACFOUO_10585</name>
</gene>
<keyword evidence="1" id="KW-0812">Transmembrane</keyword>
<dbReference type="Pfam" id="PF14584">
    <property type="entry name" value="DUF4446"/>
    <property type="match status" value="1"/>
</dbReference>
<evidence type="ECO:0000313" key="2">
    <source>
        <dbReference type="EMBL" id="MFC4077243.1"/>
    </source>
</evidence>
<comment type="caution">
    <text evidence="2">The sequence shown here is derived from an EMBL/GenBank/DDBJ whole genome shotgun (WGS) entry which is preliminary data.</text>
</comment>
<evidence type="ECO:0000256" key="1">
    <source>
        <dbReference type="SAM" id="Phobius"/>
    </source>
</evidence>
<proteinExistence type="predicted"/>
<sequence length="171" mass="19092">MEYVYKMLNLYTSEVILGCVGIQVGLLLLWITAQIRLGRQKRAICSLTEKLGDGDRLKSLLESEEVDGEKLITYLRGLNENLEQLKGRIGLVRYNAMGERATEMSFSLAILDEGKDGVVISSLFSNQGQSYIYAKPVAKGESSYRLSKEEEKAIDQALKPTVEPEEEPAQV</sequence>
<dbReference type="Proteomes" id="UP001595843">
    <property type="component" value="Unassembled WGS sequence"/>
</dbReference>
<protein>
    <submittedName>
        <fullName evidence="2">DUF4446 family protein</fullName>
    </submittedName>
</protein>
<accession>A0ABV8JJR6</accession>
<keyword evidence="1" id="KW-1133">Transmembrane helix</keyword>
<keyword evidence="3" id="KW-1185">Reference proteome</keyword>